<keyword evidence="3" id="KW-1185">Reference proteome</keyword>
<dbReference type="OrthoDB" id="9814399at2"/>
<dbReference type="PANTHER" id="PTHR36919:SF2">
    <property type="entry name" value="BLL6627 PROTEIN"/>
    <property type="match status" value="1"/>
</dbReference>
<feature type="domain" description="DUF2147" evidence="1">
    <location>
        <begin position="27"/>
        <end position="136"/>
    </location>
</feature>
<evidence type="ECO:0000313" key="2">
    <source>
        <dbReference type="EMBL" id="OYQ33134.1"/>
    </source>
</evidence>
<dbReference type="Gene3D" id="2.40.128.520">
    <property type="match status" value="1"/>
</dbReference>
<name>A0A255YWS3_9FLAO</name>
<dbReference type="EMBL" id="NOXV01000301">
    <property type="protein sequence ID" value="OYQ33134.1"/>
    <property type="molecule type" value="Genomic_DNA"/>
</dbReference>
<proteinExistence type="predicted"/>
<gene>
    <name evidence="2" type="ORF">CHU92_13405</name>
</gene>
<evidence type="ECO:0000259" key="1">
    <source>
        <dbReference type="Pfam" id="PF09917"/>
    </source>
</evidence>
<organism evidence="2 3">
    <name type="scientific">Flavobacterium cyanobacteriorum</name>
    <dbReference type="NCBI Taxonomy" id="2022802"/>
    <lineage>
        <taxon>Bacteria</taxon>
        <taxon>Pseudomonadati</taxon>
        <taxon>Bacteroidota</taxon>
        <taxon>Flavobacteriia</taxon>
        <taxon>Flavobacteriales</taxon>
        <taxon>Flavobacteriaceae</taxon>
        <taxon>Flavobacterium</taxon>
    </lineage>
</organism>
<evidence type="ECO:0000313" key="3">
    <source>
        <dbReference type="Proteomes" id="UP000216605"/>
    </source>
</evidence>
<dbReference type="AlphaFoldDB" id="A0A255YWS3"/>
<accession>A0A255YWS3</accession>
<comment type="caution">
    <text evidence="2">The sequence shown here is derived from an EMBL/GenBank/DDBJ whole genome shotgun (WGS) entry which is preliminary data.</text>
</comment>
<dbReference type="Proteomes" id="UP000216605">
    <property type="component" value="Unassembled WGS sequence"/>
</dbReference>
<protein>
    <submittedName>
        <fullName evidence="2">SIGNAL peptide protein</fullName>
    </submittedName>
</protein>
<reference evidence="2 3" key="1">
    <citation type="submission" date="2017-07" db="EMBL/GenBank/DDBJ databases">
        <title>Flavobacterium cyanobacteriorum sp. nov., isolated from cyanobacterial aggregates in a eutrophic lake.</title>
        <authorList>
            <person name="Cai H."/>
        </authorList>
    </citation>
    <scope>NUCLEOTIDE SEQUENCE [LARGE SCALE GENOMIC DNA]</scope>
    <source>
        <strain evidence="2 3">TH021</strain>
    </source>
</reference>
<dbReference type="RefSeq" id="WP_094416408.1">
    <property type="nucleotide sequence ID" value="NZ_NOXV01000301.1"/>
</dbReference>
<dbReference type="PANTHER" id="PTHR36919">
    <property type="entry name" value="BLR1215 PROTEIN"/>
    <property type="match status" value="1"/>
</dbReference>
<dbReference type="InterPro" id="IPR019223">
    <property type="entry name" value="DUF2147"/>
</dbReference>
<sequence>MKTFMICLLLLSNSLVTTDKTAEAILGEWMSPEKDAHILIYKKNTRFYGKIVWGSGNEQKDIHNPNPKLRNRDLIGLIILNDFEYSSSNTWSNGTIYDPREGKTYSCKMNLESADRLKIRGYVGISLFGRTETWTRIK</sequence>
<dbReference type="Pfam" id="PF09917">
    <property type="entry name" value="DUF2147"/>
    <property type="match status" value="1"/>
</dbReference>